<reference evidence="3" key="1">
    <citation type="journal article" date="2019" name="Int. J. Syst. Evol. Microbiol.">
        <title>The Global Catalogue of Microorganisms (GCM) 10K type strain sequencing project: providing services to taxonomists for standard genome sequencing and annotation.</title>
        <authorList>
            <consortium name="The Broad Institute Genomics Platform"/>
            <consortium name="The Broad Institute Genome Sequencing Center for Infectious Disease"/>
            <person name="Wu L."/>
            <person name="Ma J."/>
        </authorList>
    </citation>
    <scope>NUCLEOTIDE SEQUENCE [LARGE SCALE GENOMIC DNA]</scope>
    <source>
        <strain evidence="3">JCM 17705</strain>
    </source>
</reference>
<proteinExistence type="predicted"/>
<feature type="domain" description="DUF6268" evidence="1">
    <location>
        <begin position="116"/>
        <end position="340"/>
    </location>
</feature>
<accession>A0ABP8HHU9</accession>
<name>A0ABP8HHU9_9SPHI</name>
<evidence type="ECO:0000259" key="1">
    <source>
        <dbReference type="Pfam" id="PF19783"/>
    </source>
</evidence>
<sequence>MSSGFSVDSFVSFHGGFNKLKQSHMKINNHKSTPASPKSKSSALLIFSITLAVMLLTISPRLSFGQGYVEGVNISYEHMPMKIETPAGDQKFTGNNLKIATSIPLFLTPNKSKYLIVGGNLEAFNFSGTHPDFEVKRVYSISPTLGYSTMVSKTFNLTALLTPTMNSDYKNVKGSDIKFGAIVRGSWKASDNITWKAILGYRRQFYGPQYVVLVGMDWKVNEKWQIFGDVPHSLTASYAVSPKVNTGFNLFVQNSTYRLNNQDRYFEYNTVNPGLFIERYISSKWAIRATAAYTLIRNMEIYNKDDKAKAFVDFAELGDRKDPINPEVSPGLAFKIGLSYRIVPGKK</sequence>
<evidence type="ECO:0000313" key="3">
    <source>
        <dbReference type="Proteomes" id="UP001500582"/>
    </source>
</evidence>
<dbReference type="Proteomes" id="UP001500582">
    <property type="component" value="Unassembled WGS sequence"/>
</dbReference>
<organism evidence="2 3">
    <name type="scientific">Mucilaginibacter gynuensis</name>
    <dbReference type="NCBI Taxonomy" id="1302236"/>
    <lineage>
        <taxon>Bacteria</taxon>
        <taxon>Pseudomonadati</taxon>
        <taxon>Bacteroidota</taxon>
        <taxon>Sphingobacteriia</taxon>
        <taxon>Sphingobacteriales</taxon>
        <taxon>Sphingobacteriaceae</taxon>
        <taxon>Mucilaginibacter</taxon>
    </lineage>
</organism>
<dbReference type="InterPro" id="IPR046235">
    <property type="entry name" value="DUF6268"/>
</dbReference>
<evidence type="ECO:0000313" key="2">
    <source>
        <dbReference type="EMBL" id="GAA4339163.1"/>
    </source>
</evidence>
<gene>
    <name evidence="2" type="ORF">GCM10023149_49680</name>
</gene>
<protein>
    <recommendedName>
        <fullName evidence="1">DUF6268 domain-containing protein</fullName>
    </recommendedName>
</protein>
<dbReference type="EMBL" id="BAABFT010000022">
    <property type="protein sequence ID" value="GAA4339163.1"/>
    <property type="molecule type" value="Genomic_DNA"/>
</dbReference>
<dbReference type="Pfam" id="PF19783">
    <property type="entry name" value="DUF6268"/>
    <property type="match status" value="1"/>
</dbReference>
<comment type="caution">
    <text evidence="2">The sequence shown here is derived from an EMBL/GenBank/DDBJ whole genome shotgun (WGS) entry which is preliminary data.</text>
</comment>
<keyword evidence="3" id="KW-1185">Reference proteome</keyword>